<comment type="function">
    <text evidence="5">Guanylyltransferase that catalyzes the activation of (2S)-2-phospholactate (2-PL) as (2S)-lactyl-2-diphospho-5'-guanosine, via the condensation of 2-PL with GTP. It is involved in the biosynthesis of coenzyme F420, a hydride carrier cofactor.</text>
</comment>
<dbReference type="GeneID" id="85197385"/>
<dbReference type="EMBL" id="CP131062">
    <property type="protein sequence ID" value="WNY28716.1"/>
    <property type="molecule type" value="Genomic_DNA"/>
</dbReference>
<dbReference type="HAMAP" id="MF_02114">
    <property type="entry name" value="CofC"/>
    <property type="match status" value="1"/>
</dbReference>
<evidence type="ECO:0000256" key="5">
    <source>
        <dbReference type="HAMAP-Rule" id="MF_02114"/>
    </source>
</evidence>
<evidence type="ECO:0000256" key="2">
    <source>
        <dbReference type="ARBA" id="ARBA00022695"/>
    </source>
</evidence>
<evidence type="ECO:0000313" key="7">
    <source>
        <dbReference type="Proteomes" id="UP001302662"/>
    </source>
</evidence>
<evidence type="ECO:0000256" key="1">
    <source>
        <dbReference type="ARBA" id="ARBA00022679"/>
    </source>
</evidence>
<comment type="catalytic activity">
    <reaction evidence="5">
        <text>(2S)-2-phospholactate + GTP + H(+) = (2S)-lactyl-2-diphospho-5'-guanosine + diphosphate</text>
        <dbReference type="Rhea" id="RHEA:63424"/>
        <dbReference type="ChEBI" id="CHEBI:15378"/>
        <dbReference type="ChEBI" id="CHEBI:33019"/>
        <dbReference type="ChEBI" id="CHEBI:37565"/>
        <dbReference type="ChEBI" id="CHEBI:59435"/>
        <dbReference type="ChEBI" id="CHEBI:59906"/>
        <dbReference type="EC" id="2.7.7.68"/>
    </reaction>
</comment>
<organism evidence="6 7">
    <name type="scientific">Methanimicrococcus stummii</name>
    <dbReference type="NCBI Taxonomy" id="3028294"/>
    <lineage>
        <taxon>Archaea</taxon>
        <taxon>Methanobacteriati</taxon>
        <taxon>Methanobacteriota</taxon>
        <taxon>Stenosarchaea group</taxon>
        <taxon>Methanomicrobia</taxon>
        <taxon>Methanosarcinales</taxon>
        <taxon>Methanosarcinaceae</taxon>
        <taxon>Methanimicrococcus</taxon>
    </lineage>
</organism>
<keyword evidence="4 5" id="KW-0342">GTP-binding</keyword>
<comment type="pathway">
    <text evidence="5">Cofactor biosynthesis; coenzyme F420 biosynthesis.</text>
</comment>
<dbReference type="Pfam" id="PF01983">
    <property type="entry name" value="CofC"/>
    <property type="match status" value="2"/>
</dbReference>
<dbReference type="GO" id="GO:0052645">
    <property type="term" value="P:F420-0 metabolic process"/>
    <property type="evidence" value="ECO:0007669"/>
    <property type="project" value="UniProtKB-UniRule"/>
</dbReference>
<comment type="similarity">
    <text evidence="5">Belongs to the CofC family.</text>
</comment>
<comment type="subunit">
    <text evidence="5">Homodimer.</text>
</comment>
<protein>
    <recommendedName>
        <fullName evidence="5">2-phospho-L-lactate guanylyltransferase</fullName>
        <shortName evidence="5">LP guanylyltransferase</shortName>
        <ecNumber evidence="5">2.7.7.68</ecNumber>
    </recommendedName>
</protein>
<keyword evidence="3 5" id="KW-0547">Nucleotide-binding</keyword>
<accession>A0AA96ZYD0</accession>
<dbReference type="AlphaFoldDB" id="A0AA96ZYD0"/>
<keyword evidence="2 5" id="KW-0548">Nucleotidyltransferase</keyword>
<proteinExistence type="inferred from homology"/>
<dbReference type="KEGG" id="mees:MmiEs2_09190"/>
<dbReference type="Proteomes" id="UP001302662">
    <property type="component" value="Chromosome"/>
</dbReference>
<gene>
    <name evidence="6" type="primary">fbiD</name>
    <name evidence="5" type="synonym">cofC</name>
    <name evidence="6" type="ORF">MmiEs2_09190</name>
</gene>
<dbReference type="PANTHER" id="PTHR40392:SF1">
    <property type="entry name" value="2-PHOSPHO-L-LACTATE GUANYLYLTRANSFERASE"/>
    <property type="match status" value="1"/>
</dbReference>
<name>A0AA96ZYD0_9EURY</name>
<dbReference type="InterPro" id="IPR002835">
    <property type="entry name" value="CofC"/>
</dbReference>
<keyword evidence="7" id="KW-1185">Reference proteome</keyword>
<dbReference type="InterPro" id="IPR029044">
    <property type="entry name" value="Nucleotide-diphossugar_trans"/>
</dbReference>
<dbReference type="EC" id="2.7.7.68" evidence="5"/>
<evidence type="ECO:0000256" key="3">
    <source>
        <dbReference type="ARBA" id="ARBA00022741"/>
    </source>
</evidence>
<reference evidence="6 7" key="1">
    <citation type="submission" date="2023-07" db="EMBL/GenBank/DDBJ databases">
        <title>Closed genome sequence of Methanimicrococcus sp. Es2.</title>
        <authorList>
            <person name="Protasov E."/>
            <person name="Platt K."/>
            <person name="Reeh H."/>
            <person name="Poehlein A."/>
            <person name="Daniel R."/>
            <person name="Brune A."/>
        </authorList>
    </citation>
    <scope>NUCLEOTIDE SEQUENCE [LARGE SCALE GENOMIC DNA]</scope>
    <source>
        <strain evidence="6 7">Es2</strain>
    </source>
</reference>
<dbReference type="Gene3D" id="3.90.550.10">
    <property type="entry name" value="Spore Coat Polysaccharide Biosynthesis Protein SpsA, Chain A"/>
    <property type="match status" value="1"/>
</dbReference>
<dbReference type="RefSeq" id="WP_316558724.1">
    <property type="nucleotide sequence ID" value="NZ_CP131062.1"/>
</dbReference>
<dbReference type="GO" id="GO:0005525">
    <property type="term" value="F:GTP binding"/>
    <property type="evidence" value="ECO:0007669"/>
    <property type="project" value="UniProtKB-KW"/>
</dbReference>
<sequence>MRAIKTVIPFKPDNPKSRLSPVLTEEKRKAFVGLSLQNVLAVLKESGIKQVDILSKSALDKSDENRLAAMSGSDFEIKILIDESDLNTAVNTYLKSSEIPVLIVMADLALLKKEDVEAMTNPAAMNRESAFVSANCESEFIAASVSETKAAACPDIVRIAPGKDGGTNMMYISTPADFEVNYYGESCKKHQEEALRRSFICEIHKSFYAAADMDEPSDLNDILNHGSGEIFEFISKVLKP</sequence>
<keyword evidence="1 5" id="KW-0808">Transferase</keyword>
<dbReference type="GO" id="GO:0043814">
    <property type="term" value="F:phospholactate guanylyltransferase activity"/>
    <property type="evidence" value="ECO:0007669"/>
    <property type="project" value="UniProtKB-EC"/>
</dbReference>
<evidence type="ECO:0000313" key="6">
    <source>
        <dbReference type="EMBL" id="WNY28716.1"/>
    </source>
</evidence>
<evidence type="ECO:0000256" key="4">
    <source>
        <dbReference type="ARBA" id="ARBA00023134"/>
    </source>
</evidence>
<dbReference type="SUPFAM" id="SSF53448">
    <property type="entry name" value="Nucleotide-diphospho-sugar transferases"/>
    <property type="match status" value="1"/>
</dbReference>
<dbReference type="PANTHER" id="PTHR40392">
    <property type="entry name" value="2-PHOSPHO-L-LACTATE GUANYLYLTRANSFERASE"/>
    <property type="match status" value="1"/>
</dbReference>